<feature type="domain" description="Pyridoxamine 5'-phosphate oxidase N-terminal" evidence="2">
    <location>
        <begin position="4"/>
        <end position="129"/>
    </location>
</feature>
<keyword evidence="4" id="KW-1185">Reference proteome</keyword>
<dbReference type="PANTHER" id="PTHR35176">
    <property type="entry name" value="HEME OXYGENASE HI_0854-RELATED"/>
    <property type="match status" value="1"/>
</dbReference>
<organism evidence="3 4">
    <name type="scientific">Phytohabitans aurantiacus</name>
    <dbReference type="NCBI Taxonomy" id="3016789"/>
    <lineage>
        <taxon>Bacteria</taxon>
        <taxon>Bacillati</taxon>
        <taxon>Actinomycetota</taxon>
        <taxon>Actinomycetes</taxon>
        <taxon>Micromonosporales</taxon>
        <taxon>Micromonosporaceae</taxon>
    </lineage>
</organism>
<keyword evidence="1" id="KW-0560">Oxidoreductase</keyword>
<evidence type="ECO:0000256" key="1">
    <source>
        <dbReference type="ARBA" id="ARBA00023002"/>
    </source>
</evidence>
<dbReference type="PANTHER" id="PTHR35176:SF2">
    <property type="entry name" value="F420H(2)-DEPENDENT REDUCTASE RV1155"/>
    <property type="match status" value="1"/>
</dbReference>
<name>A0ABQ5QRZ4_9ACTN</name>
<evidence type="ECO:0000259" key="2">
    <source>
        <dbReference type="Pfam" id="PF01243"/>
    </source>
</evidence>
<dbReference type="InterPro" id="IPR011576">
    <property type="entry name" value="Pyridox_Oxase_N"/>
</dbReference>
<dbReference type="Gene3D" id="2.30.110.10">
    <property type="entry name" value="Electron Transport, Fmn-binding Protein, Chain A"/>
    <property type="match status" value="1"/>
</dbReference>
<dbReference type="SUPFAM" id="SSF50475">
    <property type="entry name" value="FMN-binding split barrel"/>
    <property type="match status" value="1"/>
</dbReference>
<dbReference type="InterPro" id="IPR052019">
    <property type="entry name" value="F420H2_bilvrd_red/Heme_oxyg"/>
</dbReference>
<sequence length="136" mass="15447">MDADRAREFISRNHRAVLTTYHADGRAQVSPVTVGVDEAGHVVISTRETAAKFRNLARDPRAVICVLNDGFFGEWLYVEGETEIVHLPEAMEPLVDYYRRISGEHPDWDDYRAAMVRDRRVLLRVTITRAGPDSHG</sequence>
<dbReference type="InterPro" id="IPR012349">
    <property type="entry name" value="Split_barrel_FMN-bd"/>
</dbReference>
<protein>
    <submittedName>
        <fullName evidence="3">PPOX class F420-dependent enzyme</fullName>
    </submittedName>
</protein>
<dbReference type="EMBL" id="BSDI01000007">
    <property type="protein sequence ID" value="GLH96646.1"/>
    <property type="molecule type" value="Genomic_DNA"/>
</dbReference>
<dbReference type="Proteomes" id="UP001144280">
    <property type="component" value="Unassembled WGS sequence"/>
</dbReference>
<gene>
    <name evidence="3" type="ORF">Pa4123_19200</name>
</gene>
<dbReference type="Pfam" id="PF01243">
    <property type="entry name" value="PNPOx_N"/>
    <property type="match status" value="1"/>
</dbReference>
<proteinExistence type="predicted"/>
<reference evidence="3" key="1">
    <citation type="submission" date="2022-12" db="EMBL/GenBank/DDBJ databases">
        <title>New Phytohabitans aurantiacus sp. RD004123 nov., an actinomycete isolated from soil.</title>
        <authorList>
            <person name="Triningsih D.W."/>
            <person name="Harunari E."/>
            <person name="Igarashi Y."/>
        </authorList>
    </citation>
    <scope>NUCLEOTIDE SEQUENCE</scope>
    <source>
        <strain evidence="3">RD004123</strain>
    </source>
</reference>
<evidence type="ECO:0000313" key="3">
    <source>
        <dbReference type="EMBL" id="GLH96646.1"/>
    </source>
</evidence>
<accession>A0ABQ5QRZ4</accession>
<comment type="caution">
    <text evidence="3">The sequence shown here is derived from an EMBL/GenBank/DDBJ whole genome shotgun (WGS) entry which is preliminary data.</text>
</comment>
<dbReference type="RefSeq" id="WP_281893897.1">
    <property type="nucleotide sequence ID" value="NZ_BSDI01000007.1"/>
</dbReference>
<dbReference type="InterPro" id="IPR019920">
    <property type="entry name" value="F420-binding_dom_put"/>
</dbReference>
<dbReference type="NCBIfam" id="TIGR03618">
    <property type="entry name" value="Rv1155_F420"/>
    <property type="match status" value="1"/>
</dbReference>
<evidence type="ECO:0000313" key="4">
    <source>
        <dbReference type="Proteomes" id="UP001144280"/>
    </source>
</evidence>